<dbReference type="EMBL" id="JAVHJL010000005">
    <property type="protein sequence ID" value="KAK6502951.1"/>
    <property type="molecule type" value="Genomic_DNA"/>
</dbReference>
<name>A0AAV9W6S0_9PEZI</name>
<proteinExistence type="predicted"/>
<accession>A0AAV9W6S0</accession>
<keyword evidence="2" id="KW-1185">Reference proteome</keyword>
<evidence type="ECO:0000313" key="2">
    <source>
        <dbReference type="Proteomes" id="UP001370758"/>
    </source>
</evidence>
<gene>
    <name evidence="1" type="ORF">TWF481_007989</name>
</gene>
<dbReference type="Proteomes" id="UP001370758">
    <property type="component" value="Unassembled WGS sequence"/>
</dbReference>
<dbReference type="PANTHER" id="PTHR39697:SF2">
    <property type="entry name" value="CYANOVIRIN-N DOMAIN-CONTAINING PROTEIN"/>
    <property type="match status" value="1"/>
</dbReference>
<protein>
    <submittedName>
        <fullName evidence="1">Uncharacterized protein</fullName>
    </submittedName>
</protein>
<dbReference type="PANTHER" id="PTHR39697">
    <property type="entry name" value="RICIN B LECTIN DOMAIN-CONTAINING PROTEIN-RELATED"/>
    <property type="match status" value="1"/>
</dbReference>
<dbReference type="AlphaFoldDB" id="A0AAV9W6S0"/>
<comment type="caution">
    <text evidence="1">The sequence shown here is derived from an EMBL/GenBank/DDBJ whole genome shotgun (WGS) entry which is preliminary data.</text>
</comment>
<organism evidence="1 2">
    <name type="scientific">Arthrobotrys musiformis</name>
    <dbReference type="NCBI Taxonomy" id="47236"/>
    <lineage>
        <taxon>Eukaryota</taxon>
        <taxon>Fungi</taxon>
        <taxon>Dikarya</taxon>
        <taxon>Ascomycota</taxon>
        <taxon>Pezizomycotina</taxon>
        <taxon>Orbiliomycetes</taxon>
        <taxon>Orbiliales</taxon>
        <taxon>Orbiliaceae</taxon>
        <taxon>Arthrobotrys</taxon>
    </lineage>
</organism>
<evidence type="ECO:0000313" key="1">
    <source>
        <dbReference type="EMBL" id="KAK6502951.1"/>
    </source>
</evidence>
<reference evidence="1 2" key="1">
    <citation type="submission" date="2023-08" db="EMBL/GenBank/DDBJ databases">
        <authorList>
            <person name="Palmer J.M."/>
        </authorList>
    </citation>
    <scope>NUCLEOTIDE SEQUENCE [LARGE SCALE GENOMIC DNA]</scope>
    <source>
        <strain evidence="1 2">TWF481</strain>
    </source>
</reference>
<sequence length="183" mass="21267">MDTPTASTYGPSVPDLDLDQEDLSYLEKRLLSEKLGLHMPLLQPLTLNEAPWPGYVYIISYGDTSQVITYQDQKVILAEYEAKESQRWVCRSIDGWLGFTNDPGESTYYMGYHRHDDQKLICRATHYQKNEMFCVRKRPQDGFQVLMVGDDRPYCLWPLSKKEDGQLAVVRGSKDWWGFTRTI</sequence>